<comment type="cofactor">
    <cofactor evidence="1">
        <name>Mn(2+)</name>
        <dbReference type="ChEBI" id="CHEBI:29035"/>
    </cofactor>
</comment>
<evidence type="ECO:0000256" key="4">
    <source>
        <dbReference type="ARBA" id="ARBA00022723"/>
    </source>
</evidence>
<feature type="binding site" evidence="7">
    <location>
        <position position="424"/>
    </location>
    <ligand>
        <name>Zn(2+)</name>
        <dbReference type="ChEBI" id="CHEBI:29105"/>
        <label>2</label>
    </ligand>
</feature>
<dbReference type="Gene3D" id="3.30.70.360">
    <property type="match status" value="1"/>
</dbReference>
<evidence type="ECO:0000313" key="8">
    <source>
        <dbReference type="EMBL" id="POR50443.1"/>
    </source>
</evidence>
<comment type="similarity">
    <text evidence="2">Belongs to the peptidase M20 family.</text>
</comment>
<keyword evidence="9" id="KW-1185">Reference proteome</keyword>
<protein>
    <submittedName>
        <fullName evidence="8">N-carbamoyl-L-amino-acid hydrolase</fullName>
    </submittedName>
</protein>
<sequence length="461" mass="48324">MRAACDATSETALSANAAAFQPCRLLDAAVIAREAFTVSILDALRALSLDGPGVTRTSYMAGEQAAHDLIADLARGLGLAVSVDAAGNLSARFPGRHPERPAWITGSHLDSVRQGGNFDGAAGVIAGLVAVAAMIDAGLQPDCDIVLMAFRAEESSAWFVGRHGGHFGSRAALGLLWEGELDSAIHVATGRSLRAMMNEAGFDAARIEAGPPLLNPAAIAGYIELHIEQGPILEKRGLPVGIVTGIRGAYRARSARALGAYSHSGAVPHEYRQDAVFATADLVMALDSEWSRRRAAGDDLVVTVGKFSTEAELHSITKVPGQVDFAIDIRSQDVAVLDGMEAFLRASARDIEARRGVSFELDPVDRATPALMDAGLVAALQASASGLSIPFLTMASGGGHDAQDFADAGIPAAMIFVRNDKGSHNPAEAMEIVDFMQATRVLANVLRAMTMPRSAQARPID</sequence>
<evidence type="ECO:0000313" key="9">
    <source>
        <dbReference type="Proteomes" id="UP000236919"/>
    </source>
</evidence>
<reference evidence="8 9" key="1">
    <citation type="submission" date="2018-01" db="EMBL/GenBank/DDBJ databases">
        <title>Genomic Encyclopedia of Type Strains, Phase III (KMG-III): the genomes of soil and plant-associated and newly described type strains.</title>
        <authorList>
            <person name="Whitman W."/>
        </authorList>
    </citation>
    <scope>NUCLEOTIDE SEQUENCE [LARGE SCALE GENOMIC DNA]</scope>
    <source>
        <strain evidence="8 9">1131</strain>
    </source>
</reference>
<dbReference type="InterPro" id="IPR002933">
    <property type="entry name" value="Peptidase_M20"/>
</dbReference>
<dbReference type="NCBIfam" id="TIGR01879">
    <property type="entry name" value="hydantase"/>
    <property type="match status" value="1"/>
</dbReference>
<feature type="binding site" evidence="7">
    <location>
        <position position="119"/>
    </location>
    <ligand>
        <name>Zn(2+)</name>
        <dbReference type="ChEBI" id="CHEBI:29105"/>
        <label>1</label>
    </ligand>
</feature>
<dbReference type="PIRSF" id="PIRSF001235">
    <property type="entry name" value="Amidase_carbamoylase"/>
    <property type="match status" value="1"/>
</dbReference>
<comment type="subunit">
    <text evidence="3">Homodimer.</text>
</comment>
<evidence type="ECO:0000256" key="7">
    <source>
        <dbReference type="PIRSR" id="PIRSR001235-1"/>
    </source>
</evidence>
<evidence type="ECO:0000256" key="5">
    <source>
        <dbReference type="ARBA" id="ARBA00022801"/>
    </source>
</evidence>
<dbReference type="InterPro" id="IPR010158">
    <property type="entry name" value="Amidase_Cbmase"/>
</dbReference>
<feature type="binding site" evidence="7">
    <location>
        <position position="119"/>
    </location>
    <ligand>
        <name>Zn(2+)</name>
        <dbReference type="ChEBI" id="CHEBI:29105"/>
        <label>2</label>
    </ligand>
</feature>
<dbReference type="PANTHER" id="PTHR32494">
    <property type="entry name" value="ALLANTOATE DEIMINASE-RELATED"/>
    <property type="match status" value="1"/>
</dbReference>
<accession>A0A2S4M6S6</accession>
<organism evidence="8 9">
    <name type="scientific">Bosea psychrotolerans</name>
    <dbReference type="NCBI Taxonomy" id="1871628"/>
    <lineage>
        <taxon>Bacteria</taxon>
        <taxon>Pseudomonadati</taxon>
        <taxon>Pseudomonadota</taxon>
        <taxon>Alphaproteobacteria</taxon>
        <taxon>Hyphomicrobiales</taxon>
        <taxon>Boseaceae</taxon>
        <taxon>Bosea</taxon>
    </lineage>
</organism>
<dbReference type="Proteomes" id="UP000236919">
    <property type="component" value="Unassembled WGS sequence"/>
</dbReference>
<dbReference type="GO" id="GO:0016813">
    <property type="term" value="F:hydrolase activity, acting on carbon-nitrogen (but not peptide) bonds, in linear amidines"/>
    <property type="evidence" value="ECO:0007669"/>
    <property type="project" value="InterPro"/>
</dbReference>
<dbReference type="AlphaFoldDB" id="A0A2S4M6S6"/>
<gene>
    <name evidence="8" type="ORF">CYD53_109153</name>
</gene>
<evidence type="ECO:0000256" key="1">
    <source>
        <dbReference type="ARBA" id="ARBA00001936"/>
    </source>
</evidence>
<evidence type="ECO:0000256" key="3">
    <source>
        <dbReference type="ARBA" id="ARBA00011738"/>
    </source>
</evidence>
<evidence type="ECO:0000256" key="2">
    <source>
        <dbReference type="ARBA" id="ARBA00006153"/>
    </source>
</evidence>
<keyword evidence="6" id="KW-0464">Manganese</keyword>
<feature type="binding site" evidence="7">
    <location>
        <position position="226"/>
    </location>
    <ligand>
        <name>Zn(2+)</name>
        <dbReference type="ChEBI" id="CHEBI:29105"/>
        <label>1</label>
    </ligand>
</feature>
<keyword evidence="5 8" id="KW-0378">Hydrolase</keyword>
<dbReference type="GO" id="GO:0046872">
    <property type="term" value="F:metal ion binding"/>
    <property type="evidence" value="ECO:0007669"/>
    <property type="project" value="UniProtKB-KW"/>
</dbReference>
<feature type="binding site" evidence="7">
    <location>
        <position position="108"/>
    </location>
    <ligand>
        <name>Zn(2+)</name>
        <dbReference type="ChEBI" id="CHEBI:29105"/>
        <label>1</label>
    </ligand>
</feature>
<name>A0A2S4M6S6_9HYPH</name>
<keyword evidence="7" id="KW-0862">Zinc</keyword>
<dbReference type="Pfam" id="PF01546">
    <property type="entry name" value="Peptidase_M20"/>
    <property type="match status" value="1"/>
</dbReference>
<comment type="cofactor">
    <cofactor evidence="7">
        <name>Zn(2+)</name>
        <dbReference type="ChEBI" id="CHEBI:29105"/>
    </cofactor>
    <text evidence="7">Binds 2 Zn(2+) ions per subunit.</text>
</comment>
<dbReference type="PANTHER" id="PTHR32494:SF19">
    <property type="entry name" value="ALLANTOATE DEIMINASE-RELATED"/>
    <property type="match status" value="1"/>
</dbReference>
<proteinExistence type="inferred from homology"/>
<evidence type="ECO:0000256" key="6">
    <source>
        <dbReference type="ARBA" id="ARBA00023211"/>
    </source>
</evidence>
<comment type="caution">
    <text evidence="8">The sequence shown here is derived from an EMBL/GenBank/DDBJ whole genome shotgun (WGS) entry which is preliminary data.</text>
</comment>
<dbReference type="Gene3D" id="3.40.630.10">
    <property type="entry name" value="Zn peptidases"/>
    <property type="match status" value="1"/>
</dbReference>
<dbReference type="SUPFAM" id="SSF53187">
    <property type="entry name" value="Zn-dependent exopeptidases"/>
    <property type="match status" value="1"/>
</dbReference>
<feature type="binding site" evidence="7">
    <location>
        <position position="154"/>
    </location>
    <ligand>
        <name>Zn(2+)</name>
        <dbReference type="ChEBI" id="CHEBI:29105"/>
        <label>2</label>
    </ligand>
</feature>
<keyword evidence="4 7" id="KW-0479">Metal-binding</keyword>
<dbReference type="SUPFAM" id="SSF55031">
    <property type="entry name" value="Bacterial exopeptidase dimerisation domain"/>
    <property type="match status" value="1"/>
</dbReference>
<dbReference type="EMBL" id="PQFZ01000009">
    <property type="protein sequence ID" value="POR50443.1"/>
    <property type="molecule type" value="Genomic_DNA"/>
</dbReference>
<dbReference type="InterPro" id="IPR036264">
    <property type="entry name" value="Bact_exopeptidase_dim_dom"/>
</dbReference>